<evidence type="ECO:0000256" key="1">
    <source>
        <dbReference type="SAM" id="Phobius"/>
    </source>
</evidence>
<dbReference type="InterPro" id="IPR012902">
    <property type="entry name" value="N_methyl_site"/>
</dbReference>
<dbReference type="AlphaFoldDB" id="A0A1F6W7R8"/>
<keyword evidence="1" id="KW-0472">Membrane</keyword>
<accession>A0A1F6W7R8</accession>
<name>A0A1F6W7R8_9BACT</name>
<feature type="transmembrane region" description="Helical" evidence="1">
    <location>
        <begin position="20"/>
        <end position="41"/>
    </location>
</feature>
<evidence type="ECO:0000313" key="2">
    <source>
        <dbReference type="EMBL" id="OGI77852.1"/>
    </source>
</evidence>
<evidence type="ECO:0000313" key="3">
    <source>
        <dbReference type="Proteomes" id="UP000177777"/>
    </source>
</evidence>
<dbReference type="Proteomes" id="UP000177777">
    <property type="component" value="Unassembled WGS sequence"/>
</dbReference>
<comment type="caution">
    <text evidence="2">The sequence shown here is derived from an EMBL/GenBank/DDBJ whole genome shotgun (WGS) entry which is preliminary data.</text>
</comment>
<proteinExistence type="predicted"/>
<keyword evidence="1" id="KW-0812">Transmembrane</keyword>
<dbReference type="Pfam" id="PF07963">
    <property type="entry name" value="N_methyl"/>
    <property type="match status" value="1"/>
</dbReference>
<keyword evidence="1" id="KW-1133">Transmembrane helix</keyword>
<organism evidence="2 3">
    <name type="scientific">Candidatus Nomurabacteria bacterium RIFCSPHIGHO2_02_FULL_41_18</name>
    <dbReference type="NCBI Taxonomy" id="1801754"/>
    <lineage>
        <taxon>Bacteria</taxon>
        <taxon>Candidatus Nomuraibacteriota</taxon>
    </lineage>
</organism>
<sequence length="194" mass="21136">MKKYFHKIKYNQAFTLVETLVAISVFSLSVIALMSVLATGISDTVYAKKKITAAYLAQEGIEYVRNIRDTYTLYSATGAIGWAAFNTKMTGAGARCHQANGCYLDDRDLNYGNQTQPMTGIYVIACGSSCAPLLYNSATGKYGYAAGSDSGFVRKISVSLTSANETKVFSTVSWTQGSGNYQITFSESLFNWVE</sequence>
<protein>
    <submittedName>
        <fullName evidence="2">Uncharacterized protein</fullName>
    </submittedName>
</protein>
<reference evidence="2 3" key="1">
    <citation type="journal article" date="2016" name="Nat. Commun.">
        <title>Thousands of microbial genomes shed light on interconnected biogeochemical processes in an aquifer system.</title>
        <authorList>
            <person name="Anantharaman K."/>
            <person name="Brown C.T."/>
            <person name="Hug L.A."/>
            <person name="Sharon I."/>
            <person name="Castelle C.J."/>
            <person name="Probst A.J."/>
            <person name="Thomas B.C."/>
            <person name="Singh A."/>
            <person name="Wilkins M.J."/>
            <person name="Karaoz U."/>
            <person name="Brodie E.L."/>
            <person name="Williams K.H."/>
            <person name="Hubbard S.S."/>
            <person name="Banfield J.F."/>
        </authorList>
    </citation>
    <scope>NUCLEOTIDE SEQUENCE [LARGE SCALE GENOMIC DNA]</scope>
</reference>
<gene>
    <name evidence="2" type="ORF">A3D42_01415</name>
</gene>
<dbReference type="STRING" id="1801754.A3D42_01415"/>
<dbReference type="EMBL" id="MFUE01000009">
    <property type="protein sequence ID" value="OGI77852.1"/>
    <property type="molecule type" value="Genomic_DNA"/>
</dbReference>